<evidence type="ECO:0000259" key="7">
    <source>
        <dbReference type="Pfam" id="PF07980"/>
    </source>
</evidence>
<dbReference type="InterPro" id="IPR012944">
    <property type="entry name" value="SusD_RagB_dom"/>
</dbReference>
<evidence type="ECO:0000256" key="3">
    <source>
        <dbReference type="ARBA" id="ARBA00022729"/>
    </source>
</evidence>
<dbReference type="InterPro" id="IPR011990">
    <property type="entry name" value="TPR-like_helical_dom_sf"/>
</dbReference>
<feature type="domain" description="RagB/SusD" evidence="7">
    <location>
        <begin position="309"/>
        <end position="616"/>
    </location>
</feature>
<keyword evidence="3 6" id="KW-0732">Signal</keyword>
<protein>
    <submittedName>
        <fullName evidence="9">RagB/SusD family nutrient uptake outer membrane protein</fullName>
    </submittedName>
</protein>
<evidence type="ECO:0000256" key="1">
    <source>
        <dbReference type="ARBA" id="ARBA00004442"/>
    </source>
</evidence>
<dbReference type="AlphaFoldDB" id="A0A5B3GCT6"/>
<keyword evidence="4" id="KW-0472">Membrane</keyword>
<dbReference type="EMBL" id="VVXK01000003">
    <property type="protein sequence ID" value="KAA2371455.1"/>
    <property type="molecule type" value="Genomic_DNA"/>
</dbReference>
<evidence type="ECO:0000259" key="8">
    <source>
        <dbReference type="Pfam" id="PF14322"/>
    </source>
</evidence>
<feature type="domain" description="SusD-like N-terminal" evidence="8">
    <location>
        <begin position="23"/>
        <end position="219"/>
    </location>
</feature>
<comment type="caution">
    <text evidence="9">The sequence shown here is derived from an EMBL/GenBank/DDBJ whole genome shotgun (WGS) entry which is preliminary data.</text>
</comment>
<evidence type="ECO:0000256" key="4">
    <source>
        <dbReference type="ARBA" id="ARBA00023136"/>
    </source>
</evidence>
<dbReference type="PROSITE" id="PS51257">
    <property type="entry name" value="PROKAR_LIPOPROTEIN"/>
    <property type="match status" value="1"/>
</dbReference>
<dbReference type="Pfam" id="PF07980">
    <property type="entry name" value="SusD_RagB"/>
    <property type="match status" value="1"/>
</dbReference>
<accession>A0A5B3GCT6</accession>
<dbReference type="Pfam" id="PF14322">
    <property type="entry name" value="SusD-like_3"/>
    <property type="match status" value="1"/>
</dbReference>
<keyword evidence="5" id="KW-0998">Cell outer membrane</keyword>
<feature type="signal peptide" evidence="6">
    <location>
        <begin position="1"/>
        <end position="20"/>
    </location>
</feature>
<feature type="chain" id="PRO_5022736539" evidence="6">
    <location>
        <begin position="21"/>
        <end position="616"/>
    </location>
</feature>
<dbReference type="SUPFAM" id="SSF48452">
    <property type="entry name" value="TPR-like"/>
    <property type="match status" value="1"/>
</dbReference>
<comment type="subcellular location">
    <subcellularLocation>
        <location evidence="1">Cell outer membrane</location>
    </subcellularLocation>
</comment>
<comment type="similarity">
    <text evidence="2">Belongs to the SusD family.</text>
</comment>
<sequence>MKYYTHILSLILSAAFLFQACSYLDVVPDETPDEKDAFQNPTMAERYLYSCYSFLPNPRHETASLDLMTADEVVTPWEHETFANFPKGNYNASEPVISYWNTLFGGIRRCYILLENIDAVPNMTEANLRIYKGEAKFLIAYYHFLLLKNYGPIPLIKGVMSIDMDKADFPERDSYDVCVQWISDLFDEAAGMLPAEQTSTAYGRATSVAAKALKSRLWLYAASPLFNGNSEYYANFVSKVDGRHLISQTYSEAKWEKAASAAEEAIEVAKAAGYKLYTESPVVTSRFAQPTDPVHRVLRLNFMDYNTSKEVLWADTRKEGHYGLQYKSTPYRVGPSSGNGVGVTLTMVEMFYSKNGLPIDLDPEYDYTGRYRYGEYHNDVCDGVTMNLNIDREPRFYAWVAFQNGYYEVLRRDGADDNANIVQTKFRKNDVFGIKERTTNYTPTGYLNKKGCSPLYNNIQEDVAAPHYPWPVIRMAELYLNLAEAYANLGRIDEAAAALKPVRERAGLDPVDEAFEKAGLTLGRDEMIRMARQERTIELYLEGHRFWDVRRWKEGDKYFNVRPKGMNYNGESDADFFRVTEVIVQRKFMTPMHYLMPIPKDDINKNERKFVQNPGY</sequence>
<evidence type="ECO:0000256" key="6">
    <source>
        <dbReference type="SAM" id="SignalP"/>
    </source>
</evidence>
<evidence type="ECO:0000313" key="9">
    <source>
        <dbReference type="EMBL" id="KAA2371455.1"/>
    </source>
</evidence>
<organism evidence="9 10">
    <name type="scientific">Alistipes shahii</name>
    <dbReference type="NCBI Taxonomy" id="328814"/>
    <lineage>
        <taxon>Bacteria</taxon>
        <taxon>Pseudomonadati</taxon>
        <taxon>Bacteroidota</taxon>
        <taxon>Bacteroidia</taxon>
        <taxon>Bacteroidales</taxon>
        <taxon>Rikenellaceae</taxon>
        <taxon>Alistipes</taxon>
    </lineage>
</organism>
<dbReference type="InterPro" id="IPR033985">
    <property type="entry name" value="SusD-like_N"/>
</dbReference>
<dbReference type="GO" id="GO:0009279">
    <property type="term" value="C:cell outer membrane"/>
    <property type="evidence" value="ECO:0007669"/>
    <property type="project" value="UniProtKB-SubCell"/>
</dbReference>
<evidence type="ECO:0000256" key="5">
    <source>
        <dbReference type="ARBA" id="ARBA00023237"/>
    </source>
</evidence>
<proteinExistence type="inferred from homology"/>
<dbReference type="Gene3D" id="1.25.40.390">
    <property type="match status" value="1"/>
</dbReference>
<name>A0A5B3GCT6_9BACT</name>
<dbReference type="GeneID" id="78179497"/>
<evidence type="ECO:0000256" key="2">
    <source>
        <dbReference type="ARBA" id="ARBA00006275"/>
    </source>
</evidence>
<dbReference type="RefSeq" id="WP_009599100.1">
    <property type="nucleotide sequence ID" value="NZ_CAUENT010000005.1"/>
</dbReference>
<gene>
    <name evidence="9" type="ORF">F2Y13_03525</name>
</gene>
<evidence type="ECO:0000313" key="10">
    <source>
        <dbReference type="Proteomes" id="UP000323567"/>
    </source>
</evidence>
<dbReference type="Proteomes" id="UP000323567">
    <property type="component" value="Unassembled WGS sequence"/>
</dbReference>
<reference evidence="9 10" key="1">
    <citation type="journal article" date="2019" name="Nat. Med.">
        <title>A library of human gut bacterial isolates paired with longitudinal multiomics data enables mechanistic microbiome research.</title>
        <authorList>
            <person name="Poyet M."/>
            <person name="Groussin M."/>
            <person name="Gibbons S.M."/>
            <person name="Avila-Pacheco J."/>
            <person name="Jiang X."/>
            <person name="Kearney S.M."/>
            <person name="Perrotta A.R."/>
            <person name="Berdy B."/>
            <person name="Zhao S."/>
            <person name="Lieberman T.D."/>
            <person name="Swanson P.K."/>
            <person name="Smith M."/>
            <person name="Roesemann S."/>
            <person name="Alexander J.E."/>
            <person name="Rich S.A."/>
            <person name="Livny J."/>
            <person name="Vlamakis H."/>
            <person name="Clish C."/>
            <person name="Bullock K."/>
            <person name="Deik A."/>
            <person name="Scott J."/>
            <person name="Pierce K.A."/>
            <person name="Xavier R.J."/>
            <person name="Alm E.J."/>
        </authorList>
    </citation>
    <scope>NUCLEOTIDE SEQUENCE [LARGE SCALE GENOMIC DNA]</scope>
    <source>
        <strain evidence="9 10">BIOML-A2</strain>
    </source>
</reference>